<accession>A0ABQ4QYC6</accession>
<reference evidence="2" key="1">
    <citation type="journal article" date="2021" name="Front. Microbiol.">
        <title>Comprehensive Comparative Genomics and Phenotyping of Methylobacterium Species.</title>
        <authorList>
            <person name="Alessa O."/>
            <person name="Ogura Y."/>
            <person name="Fujitani Y."/>
            <person name="Takami H."/>
            <person name="Hayashi T."/>
            <person name="Sahin N."/>
            <person name="Tani A."/>
        </authorList>
    </citation>
    <scope>NUCLEOTIDE SEQUENCE</scope>
    <source>
        <strain evidence="2">KCTC 52305</strain>
    </source>
</reference>
<protein>
    <recommendedName>
        <fullName evidence="1">Pterin-binding domain-containing protein</fullName>
    </recommendedName>
</protein>
<dbReference type="InterPro" id="IPR011005">
    <property type="entry name" value="Dihydropteroate_synth-like_sf"/>
</dbReference>
<dbReference type="Gene3D" id="3.20.20.20">
    <property type="entry name" value="Dihydropteroate synthase-like"/>
    <property type="match status" value="1"/>
</dbReference>
<evidence type="ECO:0000313" key="3">
    <source>
        <dbReference type="Proteomes" id="UP001055167"/>
    </source>
</evidence>
<name>A0ABQ4QYC6_9HYPH</name>
<reference evidence="2" key="2">
    <citation type="submission" date="2021-08" db="EMBL/GenBank/DDBJ databases">
        <authorList>
            <person name="Tani A."/>
            <person name="Ola A."/>
            <person name="Ogura Y."/>
            <person name="Katsura K."/>
            <person name="Hayashi T."/>
        </authorList>
    </citation>
    <scope>NUCLEOTIDE SEQUENCE</scope>
    <source>
        <strain evidence="2">KCTC 52305</strain>
    </source>
</reference>
<dbReference type="EMBL" id="BPQH01000009">
    <property type="protein sequence ID" value="GJD50308.1"/>
    <property type="molecule type" value="Genomic_DNA"/>
</dbReference>
<comment type="caution">
    <text evidence="2">The sequence shown here is derived from an EMBL/GenBank/DDBJ whole genome shotgun (WGS) entry which is preliminary data.</text>
</comment>
<dbReference type="Pfam" id="PF20123">
    <property type="entry name" value="DUF6513"/>
    <property type="match status" value="1"/>
</dbReference>
<dbReference type="SUPFAM" id="SSF51717">
    <property type="entry name" value="Dihydropteroate synthetase-like"/>
    <property type="match status" value="1"/>
</dbReference>
<evidence type="ECO:0000259" key="1">
    <source>
        <dbReference type="PROSITE" id="PS50972"/>
    </source>
</evidence>
<gene>
    <name evidence="2" type="ORF">OPKNFCMD_3047</name>
</gene>
<dbReference type="InterPro" id="IPR045406">
    <property type="entry name" value="DUF6513"/>
</dbReference>
<evidence type="ECO:0000313" key="2">
    <source>
        <dbReference type="EMBL" id="GJD50308.1"/>
    </source>
</evidence>
<keyword evidence="3" id="KW-1185">Reference proteome</keyword>
<dbReference type="PROSITE" id="PS50972">
    <property type="entry name" value="PTERIN_BINDING"/>
    <property type="match status" value="1"/>
</dbReference>
<proteinExistence type="predicted"/>
<dbReference type="Proteomes" id="UP001055167">
    <property type="component" value="Unassembled WGS sequence"/>
</dbReference>
<organism evidence="2 3">
    <name type="scientific">Methylobacterium crusticola</name>
    <dbReference type="NCBI Taxonomy" id="1697972"/>
    <lineage>
        <taxon>Bacteria</taxon>
        <taxon>Pseudomonadati</taxon>
        <taxon>Pseudomonadota</taxon>
        <taxon>Alphaproteobacteria</taxon>
        <taxon>Hyphomicrobiales</taxon>
        <taxon>Methylobacteriaceae</taxon>
        <taxon>Methylobacterium</taxon>
    </lineage>
</organism>
<dbReference type="RefSeq" id="WP_128562488.1">
    <property type="nucleotide sequence ID" value="NZ_BPQH01000009.1"/>
</dbReference>
<sequence>MSAGPPREHLVFVTGRLARGRLESIAAGLPPERFAWSIADAGVKVAALMTEEIIRRRVAVPAGATRIILPGRCRADLSVLAAHFGLPVERGPDEIVDLPAYLGLAGRPVDLTRHDVRIFAEIVDAPRLAPDAILARARDLARRGADVIDLGGLPDTPFPHLADSVRLLKAEGLAVSVDSFSADELRAGAGAGADFLLSLNEDTLDLAFETGAVPVLVPVRPDDLASLDRAIDRMQRAGLPFLADPILEPIHFGFSASLVRYHETRRRHPDIAMMMGTGNLTELTEADSLGVTAMLLGICSELAVGNVLIVQVSAHTRRTVEEHDAARRVMYAARADAALPKGYGRALLALHDKRPYVQTPEEIAALAAAVRDPNYRVAVAQDGVHVYNRAVHAVGTDAMAFFADLDVAGDGAHAFYLGGELAKAELAWRLGKRYVQDEPLRWGCAMDAEGEDTTRFKAPGATRQPGGGKS</sequence>
<dbReference type="InterPro" id="IPR000489">
    <property type="entry name" value="Pterin-binding_dom"/>
</dbReference>
<feature type="domain" description="Pterin-binding" evidence="1">
    <location>
        <begin position="99"/>
        <end position="364"/>
    </location>
</feature>